<dbReference type="GO" id="GO:0006508">
    <property type="term" value="P:proteolysis"/>
    <property type="evidence" value="ECO:0007669"/>
    <property type="project" value="UniProtKB-KW"/>
</dbReference>
<dbReference type="HAMAP" id="MF_01974">
    <property type="entry name" value="MetAP_1"/>
    <property type="match status" value="1"/>
</dbReference>
<evidence type="ECO:0000256" key="4">
    <source>
        <dbReference type="ARBA" id="ARBA00022723"/>
    </source>
</evidence>
<feature type="binding site" evidence="6">
    <location>
        <position position="234"/>
    </location>
    <ligand>
        <name>a divalent metal cation</name>
        <dbReference type="ChEBI" id="CHEBI:60240"/>
        <label>1</label>
    </ligand>
</feature>
<proteinExistence type="inferred from homology"/>
<evidence type="ECO:0000256" key="5">
    <source>
        <dbReference type="ARBA" id="ARBA00022801"/>
    </source>
</evidence>
<feature type="binding site" evidence="6">
    <location>
        <position position="96"/>
    </location>
    <ligand>
        <name>a divalent metal cation</name>
        <dbReference type="ChEBI" id="CHEBI:60240"/>
        <label>1</label>
    </ligand>
</feature>
<dbReference type="AlphaFoldDB" id="A0A0R2RQ14"/>
<comment type="caution">
    <text evidence="9">The sequence shown here is derived from an EMBL/GenBank/DDBJ whole genome shotgun (WGS) entry which is preliminary data.</text>
</comment>
<evidence type="ECO:0000313" key="9">
    <source>
        <dbReference type="EMBL" id="KRO63282.1"/>
    </source>
</evidence>
<dbReference type="GO" id="GO:0046872">
    <property type="term" value="F:metal ion binding"/>
    <property type="evidence" value="ECO:0007669"/>
    <property type="project" value="UniProtKB-UniRule"/>
</dbReference>
<sequence>MPTIPIKDAAGIAGMRASCRLARMILEELVNRLEPGRTTGEVDRWAGEVIAKSGARSAFLGYRKFPGQLCISVNEEVVHGIGGSRRLAYGDVVKLDVGIILDNWVGDTATTVGIGAITPSRQRLLERTEAALLAGIAAARGGNKLGEICQAVESTVRKAGYSVVKEFVGHGVGRKLHEEPQIPNFGKANSGPVLRPGMTLAIEPMVNEGTEEIRILKDGWTAVTADRRDSAHFEHVVLVTEGDPEILTTSPSAGCDTKAVASVSTS</sequence>
<protein>
    <recommendedName>
        <fullName evidence="6 7">Methionine aminopeptidase</fullName>
        <shortName evidence="6">MAP</shortName>
        <shortName evidence="6">MetAP</shortName>
        <ecNumber evidence="6 7">3.4.11.18</ecNumber>
    </recommendedName>
    <alternativeName>
        <fullName evidence="6">Peptidase M</fullName>
    </alternativeName>
</protein>
<dbReference type="Pfam" id="PF00557">
    <property type="entry name" value="Peptidase_M24"/>
    <property type="match status" value="1"/>
</dbReference>
<feature type="domain" description="Peptidase M24" evidence="8">
    <location>
        <begin position="14"/>
        <end position="241"/>
    </location>
</feature>
<keyword evidence="3 6" id="KW-0645">Protease</keyword>
<dbReference type="PRINTS" id="PR00599">
    <property type="entry name" value="MAPEPTIDASE"/>
</dbReference>
<feature type="binding site" evidence="6">
    <location>
        <position position="107"/>
    </location>
    <ligand>
        <name>a divalent metal cation</name>
        <dbReference type="ChEBI" id="CHEBI:60240"/>
        <label>2</label>
        <note>catalytic</note>
    </ligand>
</feature>
<dbReference type="GO" id="GO:0005829">
    <property type="term" value="C:cytosol"/>
    <property type="evidence" value="ECO:0007669"/>
    <property type="project" value="TreeGrafter"/>
</dbReference>
<evidence type="ECO:0000256" key="7">
    <source>
        <dbReference type="RuleBase" id="RU003653"/>
    </source>
</evidence>
<keyword evidence="5 6" id="KW-0378">Hydrolase</keyword>
<keyword evidence="2 6" id="KW-0031">Aminopeptidase</keyword>
<feature type="binding site" evidence="6">
    <location>
        <position position="203"/>
    </location>
    <ligand>
        <name>a divalent metal cation</name>
        <dbReference type="ChEBI" id="CHEBI:60240"/>
        <label>2</label>
        <note>catalytic</note>
    </ligand>
</feature>
<evidence type="ECO:0000256" key="2">
    <source>
        <dbReference type="ARBA" id="ARBA00022438"/>
    </source>
</evidence>
<name>A0A0R2RQ14_9BACT</name>
<feature type="binding site" evidence="6">
    <location>
        <position position="234"/>
    </location>
    <ligand>
        <name>a divalent metal cation</name>
        <dbReference type="ChEBI" id="CHEBI:60240"/>
        <label>2</label>
        <note>catalytic</note>
    </ligand>
</feature>
<dbReference type="InterPro" id="IPR000994">
    <property type="entry name" value="Pept_M24"/>
</dbReference>
<evidence type="ECO:0000259" key="8">
    <source>
        <dbReference type="Pfam" id="PF00557"/>
    </source>
</evidence>
<dbReference type="GO" id="GO:0004239">
    <property type="term" value="F:initiator methionyl aminopeptidase activity"/>
    <property type="evidence" value="ECO:0007669"/>
    <property type="project" value="UniProtKB-UniRule"/>
</dbReference>
<dbReference type="InterPro" id="IPR001714">
    <property type="entry name" value="Pept_M24_MAP"/>
</dbReference>
<dbReference type="InterPro" id="IPR036005">
    <property type="entry name" value="Creatinase/aminopeptidase-like"/>
</dbReference>
<feature type="binding site" evidence="6">
    <location>
        <position position="170"/>
    </location>
    <ligand>
        <name>a divalent metal cation</name>
        <dbReference type="ChEBI" id="CHEBI:60240"/>
        <label>2</label>
        <note>catalytic</note>
    </ligand>
</feature>
<dbReference type="SUPFAM" id="SSF55920">
    <property type="entry name" value="Creatinase/aminopeptidase"/>
    <property type="match status" value="1"/>
</dbReference>
<dbReference type="PANTHER" id="PTHR43330:SF27">
    <property type="entry name" value="METHIONINE AMINOPEPTIDASE"/>
    <property type="match status" value="1"/>
</dbReference>
<dbReference type="Gene3D" id="3.90.230.10">
    <property type="entry name" value="Creatinase/methionine aminopeptidase superfamily"/>
    <property type="match status" value="1"/>
</dbReference>
<comment type="function">
    <text evidence="1 6">Removes the N-terminal methionine from nascent proteins. The N-terminal methionine is often cleaved when the second residue in the primary sequence is small and uncharged (Met-Ala-, Cys, Gly, Pro, Ser, Thr, or Val). Requires deformylation of the N(alpha)-formylated initiator methionine before it can be hydrolyzed.</text>
</comment>
<dbReference type="GO" id="GO:0070006">
    <property type="term" value="F:metalloaminopeptidase activity"/>
    <property type="evidence" value="ECO:0007669"/>
    <property type="project" value="UniProtKB-UniRule"/>
</dbReference>
<organism evidence="9 10">
    <name type="scientific">Verrucomicrobia subdivision 6 bacterium BACL9 MAG-120507-bin52</name>
    <dbReference type="NCBI Taxonomy" id="1655590"/>
    <lineage>
        <taxon>Bacteria</taxon>
        <taxon>Pseudomonadati</taxon>
        <taxon>Verrucomicrobiota</taxon>
        <taxon>Verrucomicrobiia</taxon>
        <taxon>Verrucomicrobiales</taxon>
        <taxon>Verrucomicrobia subdivision 6</taxon>
    </lineage>
</organism>
<evidence type="ECO:0000256" key="1">
    <source>
        <dbReference type="ARBA" id="ARBA00002521"/>
    </source>
</evidence>
<dbReference type="EC" id="3.4.11.18" evidence="6 7"/>
<evidence type="ECO:0000313" key="10">
    <source>
        <dbReference type="Proteomes" id="UP000051269"/>
    </source>
</evidence>
<feature type="binding site" evidence="6">
    <location>
        <position position="107"/>
    </location>
    <ligand>
        <name>a divalent metal cation</name>
        <dbReference type="ChEBI" id="CHEBI:60240"/>
        <label>1</label>
    </ligand>
</feature>
<reference evidence="9 10" key="1">
    <citation type="submission" date="2015-10" db="EMBL/GenBank/DDBJ databases">
        <title>Metagenome-Assembled Genomes uncover a global brackish microbiome.</title>
        <authorList>
            <person name="Hugerth L.W."/>
            <person name="Larsson J."/>
            <person name="Alneberg J."/>
            <person name="Lindh M.V."/>
            <person name="Legrand C."/>
            <person name="Pinhassi J."/>
            <person name="Andersson A.F."/>
        </authorList>
    </citation>
    <scope>NUCLEOTIDE SEQUENCE [LARGE SCALE GENOMIC DNA]</scope>
    <source>
        <strain evidence="9">BACL18 MAG-120507-bin52</strain>
    </source>
</reference>
<comment type="catalytic activity">
    <reaction evidence="6 7">
        <text>Release of N-terminal amino acids, preferentially methionine, from peptides and arylamides.</text>
        <dbReference type="EC" id="3.4.11.18"/>
    </reaction>
</comment>
<evidence type="ECO:0000256" key="6">
    <source>
        <dbReference type="HAMAP-Rule" id="MF_01974"/>
    </source>
</evidence>
<comment type="cofactor">
    <cofactor evidence="6">
        <name>Co(2+)</name>
        <dbReference type="ChEBI" id="CHEBI:48828"/>
    </cofactor>
    <cofactor evidence="6">
        <name>Zn(2+)</name>
        <dbReference type="ChEBI" id="CHEBI:29105"/>
    </cofactor>
    <cofactor evidence="6">
        <name>Mn(2+)</name>
        <dbReference type="ChEBI" id="CHEBI:29035"/>
    </cofactor>
    <cofactor evidence="6">
        <name>Fe(2+)</name>
        <dbReference type="ChEBI" id="CHEBI:29033"/>
    </cofactor>
    <text evidence="6">Binds 2 divalent metal cations per subunit. Has a high-affinity and a low affinity metal-binding site. The true nature of the physiological cofactor is under debate. The enzyme is active with cobalt, zinc, manganese or divalent iron ions. Most likely, methionine aminopeptidases function as mononuclear Fe(2+)-metalloproteases under physiological conditions, and the catalytically relevant metal-binding site has been assigned to the histidine-containing high-affinity site.</text>
</comment>
<evidence type="ECO:0000256" key="3">
    <source>
        <dbReference type="ARBA" id="ARBA00022670"/>
    </source>
</evidence>
<gene>
    <name evidence="6" type="primary">map</name>
    <name evidence="9" type="ORF">ABR82_05880</name>
</gene>
<dbReference type="CDD" id="cd01086">
    <property type="entry name" value="MetAP1"/>
    <property type="match status" value="1"/>
</dbReference>
<dbReference type="InterPro" id="IPR002467">
    <property type="entry name" value="Pept_M24A_MAP1"/>
</dbReference>
<comment type="similarity">
    <text evidence="6">Belongs to the peptidase M24A family. Methionine aminopeptidase type 1 subfamily.</text>
</comment>
<dbReference type="PROSITE" id="PS00680">
    <property type="entry name" value="MAP_1"/>
    <property type="match status" value="1"/>
</dbReference>
<dbReference type="NCBIfam" id="TIGR00500">
    <property type="entry name" value="met_pdase_I"/>
    <property type="match status" value="1"/>
</dbReference>
<comment type="subunit">
    <text evidence="6">Monomer.</text>
</comment>
<feature type="binding site" evidence="6">
    <location>
        <position position="79"/>
    </location>
    <ligand>
        <name>substrate</name>
    </ligand>
</feature>
<feature type="binding site" evidence="6">
    <location>
        <position position="177"/>
    </location>
    <ligand>
        <name>substrate</name>
    </ligand>
</feature>
<dbReference type="Proteomes" id="UP000051269">
    <property type="component" value="Unassembled WGS sequence"/>
</dbReference>
<accession>A0A0R2RQ14</accession>
<dbReference type="PANTHER" id="PTHR43330">
    <property type="entry name" value="METHIONINE AMINOPEPTIDASE"/>
    <property type="match status" value="1"/>
</dbReference>
<dbReference type="EMBL" id="LIBO01000001">
    <property type="protein sequence ID" value="KRO63282.1"/>
    <property type="molecule type" value="Genomic_DNA"/>
</dbReference>
<keyword evidence="4 6" id="KW-0479">Metal-binding</keyword>